<accession>A0A4S4C066</accession>
<keyword evidence="2" id="KW-1185">Reference proteome</keyword>
<dbReference type="RefSeq" id="WP_136354991.1">
    <property type="nucleotide sequence ID" value="NZ_CP046266.1"/>
</dbReference>
<gene>
    <name evidence="1" type="ORF">E6W99_14210</name>
</gene>
<evidence type="ECO:0000313" key="1">
    <source>
        <dbReference type="EMBL" id="THF78882.1"/>
    </source>
</evidence>
<dbReference type="Proteomes" id="UP000310334">
    <property type="component" value="Unassembled WGS sequence"/>
</dbReference>
<comment type="caution">
    <text evidence="1">The sequence shown here is derived from an EMBL/GenBank/DDBJ whole genome shotgun (WGS) entry which is preliminary data.</text>
</comment>
<protein>
    <submittedName>
        <fullName evidence="1">Uncharacterized protein</fullName>
    </submittedName>
</protein>
<name>A0A4S4C066_9BACI</name>
<organism evidence="1 2">
    <name type="scientific">Metabacillus sediminilitoris</name>
    <dbReference type="NCBI Taxonomy" id="2567941"/>
    <lineage>
        <taxon>Bacteria</taxon>
        <taxon>Bacillati</taxon>
        <taxon>Bacillota</taxon>
        <taxon>Bacilli</taxon>
        <taxon>Bacillales</taxon>
        <taxon>Bacillaceae</taxon>
        <taxon>Metabacillus</taxon>
    </lineage>
</organism>
<sequence>MVDFNALDPTVMSLLSNYFTTFTAPTIEKVFKRVFKVNPDLQMRLENATTTQEIESIFQEAVGVIDVNASDGSVSVQGGLEEKLLIEALKGIRFDHSHGQVTIENTTLQAPVLRTGGSNAATGTTTVAGGTILSTGGTSINVGKGAKITITGGAQITQK</sequence>
<reference evidence="1 2" key="1">
    <citation type="submission" date="2019-04" db="EMBL/GenBank/DDBJ databases">
        <title>Bacillus sediminilitoris sp. nov., isolated from a tidal flat sediment on the East China Sea.</title>
        <authorList>
            <person name="Wei Y."/>
            <person name="Mao H."/>
            <person name="Fang J."/>
        </authorList>
    </citation>
    <scope>NUCLEOTIDE SEQUENCE [LARGE SCALE GENOMIC DNA]</scope>
    <source>
        <strain evidence="1 2">DSL-17</strain>
    </source>
</reference>
<proteinExistence type="predicted"/>
<evidence type="ECO:0000313" key="2">
    <source>
        <dbReference type="Proteomes" id="UP000310334"/>
    </source>
</evidence>
<dbReference type="AlphaFoldDB" id="A0A4S4C066"/>
<dbReference type="EMBL" id="SSNT01000010">
    <property type="protein sequence ID" value="THF78882.1"/>
    <property type="molecule type" value="Genomic_DNA"/>
</dbReference>
<dbReference type="OrthoDB" id="8479445at2"/>